<dbReference type="EMBL" id="UINC01099095">
    <property type="protein sequence ID" value="SVC58101.1"/>
    <property type="molecule type" value="Genomic_DNA"/>
</dbReference>
<reference evidence="1" key="1">
    <citation type="submission" date="2018-05" db="EMBL/GenBank/DDBJ databases">
        <authorList>
            <person name="Lanie J.A."/>
            <person name="Ng W.-L."/>
            <person name="Kazmierczak K.M."/>
            <person name="Andrzejewski T.M."/>
            <person name="Davidsen T.M."/>
            <person name="Wayne K.J."/>
            <person name="Tettelin H."/>
            <person name="Glass J.I."/>
            <person name="Rusch D."/>
            <person name="Podicherti R."/>
            <person name="Tsui H.-C.T."/>
            <person name="Winkler M.E."/>
        </authorList>
    </citation>
    <scope>NUCLEOTIDE SEQUENCE</scope>
</reference>
<proteinExistence type="predicted"/>
<sequence>SGESGAALVAGDTSKSLLVERINLPDADEDVMPPKSPHLTSAEKEILNRWIKTGANWPKGVTLSSLTPKQLVGRKTADKKPIVELAVYPPQVNLETKKDFHKVVVVAKYADDVTRDVTSESSFTLSGPKVASLTGQTLKPLTDGNATLVVTHRDKRIEVPLRVKGASAPRPVSFRLDVMPVFMRAGCNTGSCHGSARGQDGFMLSLFGYDPAGDHFRITRELGTRRVNLAIPEASMLVEKPTEAVPHTGGKLFEKESENWLTLVQWLRDGAPNDPKDIAKPISVEILPKNGLMEGAGATQRMTVIARYSDGTDRDITPLTVFQSNNELSAAIDEHGLVTAGKRAEALITARLNVFTVGAQIVVIPDNLKY</sequence>
<organism evidence="1">
    <name type="scientific">marine metagenome</name>
    <dbReference type="NCBI Taxonomy" id="408172"/>
    <lineage>
        <taxon>unclassified sequences</taxon>
        <taxon>metagenomes</taxon>
        <taxon>ecological metagenomes</taxon>
    </lineage>
</organism>
<evidence type="ECO:0000313" key="1">
    <source>
        <dbReference type="EMBL" id="SVC58101.1"/>
    </source>
</evidence>
<dbReference type="AlphaFoldDB" id="A0A382NEU6"/>
<protein>
    <submittedName>
        <fullName evidence="1">Uncharacterized protein</fullName>
    </submittedName>
</protein>
<feature type="non-terminal residue" evidence="1">
    <location>
        <position position="1"/>
    </location>
</feature>
<dbReference type="Gene3D" id="2.60.40.1080">
    <property type="match status" value="2"/>
</dbReference>
<name>A0A382NEU6_9ZZZZ</name>
<accession>A0A382NEU6</accession>
<gene>
    <name evidence="1" type="ORF">METZ01_LOCUS310955</name>
</gene>
<dbReference type="PANTHER" id="PTHR35889">
    <property type="entry name" value="CYCLOINULO-OLIGOSACCHARIDE FRUCTANOTRANSFERASE-RELATED"/>
    <property type="match status" value="1"/>
</dbReference>
<feature type="non-terminal residue" evidence="1">
    <location>
        <position position="370"/>
    </location>
</feature>
<dbReference type="PANTHER" id="PTHR35889:SF3">
    <property type="entry name" value="F-BOX DOMAIN-CONTAINING PROTEIN"/>
    <property type="match status" value="1"/>
</dbReference>